<protein>
    <recommendedName>
        <fullName evidence="5">HTH tetR-type domain-containing protein</fullName>
    </recommendedName>
</protein>
<dbReference type="PANTHER" id="PTHR30055">
    <property type="entry name" value="HTH-TYPE TRANSCRIPTIONAL REGULATOR RUTR"/>
    <property type="match status" value="1"/>
</dbReference>
<proteinExistence type="predicted"/>
<dbReference type="eggNOG" id="COG1309">
    <property type="taxonomic scope" value="Bacteria"/>
</dbReference>
<gene>
    <name evidence="6" type="ORF">SSFG_07843</name>
</gene>
<dbReference type="Pfam" id="PF00440">
    <property type="entry name" value="TetR_N"/>
    <property type="match status" value="1"/>
</dbReference>
<dbReference type="GO" id="GO:0003700">
    <property type="term" value="F:DNA-binding transcription factor activity"/>
    <property type="evidence" value="ECO:0007669"/>
    <property type="project" value="TreeGrafter"/>
</dbReference>
<evidence type="ECO:0000256" key="1">
    <source>
        <dbReference type="ARBA" id="ARBA00023015"/>
    </source>
</evidence>
<evidence type="ECO:0000256" key="3">
    <source>
        <dbReference type="ARBA" id="ARBA00023163"/>
    </source>
</evidence>
<evidence type="ECO:0000313" key="7">
    <source>
        <dbReference type="Proteomes" id="UP000003824"/>
    </source>
</evidence>
<dbReference type="SUPFAM" id="SSF48498">
    <property type="entry name" value="Tetracyclin repressor-like, C-terminal domain"/>
    <property type="match status" value="1"/>
</dbReference>
<dbReference type="EMBL" id="DS999642">
    <property type="protein sequence ID" value="EFE72608.2"/>
    <property type="molecule type" value="Genomic_DNA"/>
</dbReference>
<dbReference type="InterPro" id="IPR009057">
    <property type="entry name" value="Homeodomain-like_sf"/>
</dbReference>
<dbReference type="PROSITE" id="PS50977">
    <property type="entry name" value="HTH_TETR_2"/>
    <property type="match status" value="1"/>
</dbReference>
<evidence type="ECO:0000259" key="5">
    <source>
        <dbReference type="PROSITE" id="PS50977"/>
    </source>
</evidence>
<feature type="domain" description="HTH tetR-type" evidence="5">
    <location>
        <begin position="23"/>
        <end position="83"/>
    </location>
</feature>
<dbReference type="Proteomes" id="UP000003824">
    <property type="component" value="Unassembled WGS sequence"/>
</dbReference>
<dbReference type="SUPFAM" id="SSF46689">
    <property type="entry name" value="Homeodomain-like"/>
    <property type="match status" value="1"/>
</dbReference>
<evidence type="ECO:0000313" key="6">
    <source>
        <dbReference type="EMBL" id="EFE72608.2"/>
    </source>
</evidence>
<keyword evidence="2 4" id="KW-0238">DNA-binding</keyword>
<dbReference type="PANTHER" id="PTHR30055:SF234">
    <property type="entry name" value="HTH-TYPE TRANSCRIPTIONAL REGULATOR BETI"/>
    <property type="match status" value="1"/>
</dbReference>
<accession>D6AAS3</accession>
<evidence type="ECO:0000256" key="2">
    <source>
        <dbReference type="ARBA" id="ARBA00023125"/>
    </source>
</evidence>
<name>D6AAS3_STRV1</name>
<dbReference type="InterPro" id="IPR023772">
    <property type="entry name" value="DNA-bd_HTH_TetR-type_CS"/>
</dbReference>
<dbReference type="AlphaFoldDB" id="D6AAS3"/>
<evidence type="ECO:0000256" key="4">
    <source>
        <dbReference type="PROSITE-ProRule" id="PRU00335"/>
    </source>
</evidence>
<dbReference type="GO" id="GO:0000976">
    <property type="term" value="F:transcription cis-regulatory region binding"/>
    <property type="evidence" value="ECO:0007669"/>
    <property type="project" value="TreeGrafter"/>
</dbReference>
<dbReference type="InterPro" id="IPR050109">
    <property type="entry name" value="HTH-type_TetR-like_transc_reg"/>
</dbReference>
<dbReference type="InterPro" id="IPR036271">
    <property type="entry name" value="Tet_transcr_reg_TetR-rel_C_sf"/>
</dbReference>
<keyword evidence="3" id="KW-0804">Transcription</keyword>
<feature type="DNA-binding region" description="H-T-H motif" evidence="4">
    <location>
        <begin position="46"/>
        <end position="65"/>
    </location>
</feature>
<dbReference type="InterPro" id="IPR047923">
    <property type="entry name" value="ArpA-like"/>
</dbReference>
<sequence length="233" mass="25366">MEVGRSAGRRQEIPSMVKQERAVRTRQSLVRAAAEVFAQEGFVSASLTEISKRAGVSNGALHFHFESKLTLARAVENEAARIVRTIAEPADDTEPDALQRLVDVTHDVMGRLVKDVVIRAGFELSGQPAAHDGVMDLRTQWCGWVEQVCHEAEREGSLAEGVSAADTAVTVAGATVGFVLLGADDRTWVSQDTLVRFWDLVLPRIASPAALSRLKVRGTQARTRRSPLTSPRT</sequence>
<dbReference type="Gene3D" id="1.10.357.10">
    <property type="entry name" value="Tetracycline Repressor, domain 2"/>
    <property type="match status" value="1"/>
</dbReference>
<keyword evidence="1" id="KW-0805">Transcription regulation</keyword>
<dbReference type="PRINTS" id="PR00455">
    <property type="entry name" value="HTHTETR"/>
</dbReference>
<dbReference type="InterPro" id="IPR001647">
    <property type="entry name" value="HTH_TetR"/>
</dbReference>
<dbReference type="NCBIfam" id="NF041196">
    <property type="entry name" value="ScbR_bind_reg"/>
    <property type="match status" value="1"/>
</dbReference>
<organism evidence="6 7">
    <name type="scientific">Streptomyces viridosporus (strain ATCC 14672 / DSM 40746 / JCM 4963 / KCTC 9882 / NRRL B-12104 / FH 1290)</name>
    <name type="common">Streptomyces ghanaensis</name>
    <dbReference type="NCBI Taxonomy" id="566461"/>
    <lineage>
        <taxon>Bacteria</taxon>
        <taxon>Bacillati</taxon>
        <taxon>Actinomycetota</taxon>
        <taxon>Actinomycetes</taxon>
        <taxon>Kitasatosporales</taxon>
        <taxon>Streptomycetaceae</taxon>
        <taxon>Streptomyces</taxon>
    </lineage>
</organism>
<reference evidence="7" key="1">
    <citation type="submission" date="2008-12" db="EMBL/GenBank/DDBJ databases">
        <title>Annotation of Streptomyces ghanaensis ATCC 14672.</title>
        <authorList>
            <consortium name="The Broad Institute Genome Sequencing Platform"/>
            <consortium name="Broad Institute Microbial Sequencing Center"/>
            <person name="Fischbach M."/>
            <person name="Ward D."/>
            <person name="Young S."/>
            <person name="Kodira C.D."/>
            <person name="Zeng Q."/>
            <person name="Koehrsen M."/>
            <person name="Godfrey P."/>
            <person name="Alvarado L."/>
            <person name="Berlin A.M."/>
            <person name="Borenstein D."/>
            <person name="Chen Z."/>
            <person name="Engels R."/>
            <person name="Freedman E."/>
            <person name="Gellesch M."/>
            <person name="Goldberg J."/>
            <person name="Griggs A."/>
            <person name="Gujja S."/>
            <person name="Heiman D.I."/>
            <person name="Hepburn T.A."/>
            <person name="Howarth C."/>
            <person name="Jen D."/>
            <person name="Larson L."/>
            <person name="Lewis B."/>
            <person name="Mehta T."/>
            <person name="Park D."/>
            <person name="Pearson M."/>
            <person name="Roberts A."/>
            <person name="Saif S."/>
            <person name="Shea T.D."/>
            <person name="Shenoy N."/>
            <person name="Sisk P."/>
            <person name="Stolte C."/>
            <person name="Sykes S.N."/>
            <person name="Walk T."/>
            <person name="White J."/>
            <person name="Yandava C."/>
            <person name="Straight P."/>
            <person name="Clardy J."/>
            <person name="Hung D."/>
            <person name="Kolter R."/>
            <person name="Mekalanos J."/>
            <person name="Walker S."/>
            <person name="Walsh C.T."/>
            <person name="Wieland B.L.C."/>
            <person name="Ilzarbe M."/>
            <person name="Galagan J."/>
            <person name="Nusbaum C."/>
            <person name="Birren B."/>
        </authorList>
    </citation>
    <scope>NUCLEOTIDE SEQUENCE [LARGE SCALE GENOMIC DNA]</scope>
    <source>
        <strain evidence="7">ATCC 14672 / DSM 40746 / JCM 4963 / KCTC 9882 / NRRL B-12104 / FH 1290</strain>
    </source>
</reference>
<dbReference type="PROSITE" id="PS01081">
    <property type="entry name" value="HTH_TETR_1"/>
    <property type="match status" value="1"/>
</dbReference>